<dbReference type="PRINTS" id="PR01438">
    <property type="entry name" value="UNVRSLSTRESS"/>
</dbReference>
<dbReference type="Proteomes" id="UP000651120">
    <property type="component" value="Unassembled WGS sequence"/>
</dbReference>
<evidence type="ECO:0000313" key="4">
    <source>
        <dbReference type="Proteomes" id="UP000651120"/>
    </source>
</evidence>
<evidence type="ECO:0000313" key="3">
    <source>
        <dbReference type="EMBL" id="HII46088.1"/>
    </source>
</evidence>
<accession>A0A832SQT4</accession>
<dbReference type="GeneID" id="1465177"/>
<name>A0A832SQT4_9CREN</name>
<protein>
    <submittedName>
        <fullName evidence="3">Universal stress protein</fullName>
    </submittedName>
</protein>
<dbReference type="EMBL" id="DUJP01000006">
    <property type="protein sequence ID" value="HII46088.1"/>
    <property type="molecule type" value="Genomic_DNA"/>
</dbReference>
<evidence type="ECO:0000256" key="1">
    <source>
        <dbReference type="ARBA" id="ARBA00008791"/>
    </source>
</evidence>
<comment type="similarity">
    <text evidence="1">Belongs to the universal stress protein A family.</text>
</comment>
<dbReference type="InterPro" id="IPR006015">
    <property type="entry name" value="Universal_stress_UspA"/>
</dbReference>
<dbReference type="InterPro" id="IPR014729">
    <property type="entry name" value="Rossmann-like_a/b/a_fold"/>
</dbReference>
<dbReference type="PANTHER" id="PTHR46268:SF6">
    <property type="entry name" value="UNIVERSAL STRESS PROTEIN UP12"/>
    <property type="match status" value="1"/>
</dbReference>
<dbReference type="InterPro" id="IPR006016">
    <property type="entry name" value="UspA"/>
</dbReference>
<dbReference type="AlphaFoldDB" id="A0A832SQT4"/>
<reference evidence="3" key="1">
    <citation type="journal article" date="2020" name="bioRxiv">
        <title>A rank-normalized archaeal taxonomy based on genome phylogeny resolves widespread incomplete and uneven classifications.</title>
        <authorList>
            <person name="Rinke C."/>
            <person name="Chuvochina M."/>
            <person name="Mussig A.J."/>
            <person name="Chaumeil P.-A."/>
            <person name="Waite D.W."/>
            <person name="Whitman W.B."/>
            <person name="Parks D.H."/>
            <person name="Hugenholtz P."/>
        </authorList>
    </citation>
    <scope>NUCLEOTIDE SEQUENCE</scope>
    <source>
        <strain evidence="3">UBA8839</strain>
    </source>
</reference>
<sequence length="133" mass="13952">MCFSKHVQKILVAHDGSDHAKKAVERASALAKALGASVYVITVSTDPSQVSLEKAKKIAQEAANALKSKGVNVDDIAVRSGTPATEILNYAEEKEVDLIVMGSRGLSAIQCLVLGSASQAVVSRARVPVLVVR</sequence>
<gene>
    <name evidence="3" type="ORF">HA333_01050</name>
</gene>
<organism evidence="3 4">
    <name type="scientific">Pyrobaculum aerophilum</name>
    <dbReference type="NCBI Taxonomy" id="13773"/>
    <lineage>
        <taxon>Archaea</taxon>
        <taxon>Thermoproteota</taxon>
        <taxon>Thermoprotei</taxon>
        <taxon>Thermoproteales</taxon>
        <taxon>Thermoproteaceae</taxon>
        <taxon>Pyrobaculum</taxon>
    </lineage>
</organism>
<dbReference type="Pfam" id="PF00582">
    <property type="entry name" value="Usp"/>
    <property type="match status" value="1"/>
</dbReference>
<proteinExistence type="inferred from homology"/>
<dbReference type="SUPFAM" id="SSF52402">
    <property type="entry name" value="Adenine nucleotide alpha hydrolases-like"/>
    <property type="match status" value="1"/>
</dbReference>
<dbReference type="PANTHER" id="PTHR46268">
    <property type="entry name" value="STRESS RESPONSE PROTEIN NHAX"/>
    <property type="match status" value="1"/>
</dbReference>
<feature type="domain" description="UspA" evidence="2">
    <location>
        <begin position="8"/>
        <end position="133"/>
    </location>
</feature>
<evidence type="ECO:0000259" key="2">
    <source>
        <dbReference type="Pfam" id="PF00582"/>
    </source>
</evidence>
<dbReference type="CDD" id="cd00293">
    <property type="entry name" value="USP-like"/>
    <property type="match status" value="1"/>
</dbReference>
<comment type="caution">
    <text evidence="3">The sequence shown here is derived from an EMBL/GenBank/DDBJ whole genome shotgun (WGS) entry which is preliminary data.</text>
</comment>
<dbReference type="RefSeq" id="WP_011007424.1">
    <property type="nucleotide sequence ID" value="NZ_DAIOPL010000006.1"/>
</dbReference>
<dbReference type="OMA" id="VHYSIEF"/>
<dbReference type="Gene3D" id="3.40.50.620">
    <property type="entry name" value="HUPs"/>
    <property type="match status" value="1"/>
</dbReference>